<sequence>NEPPLAYYRFPIIGHTWRFLTDCEKLILESREKYGETFSLYVFGRVITIAGNVTTHEILQKDKEFSFFKASEKNLQLDRIFIGQDLDKNNRLIIDCFQGKLKHFRSRLQKKIIKAIDLYIGECVEPKIIRAPYKTTMDILAIPVANLIIDDDYCNNEDMLEAIKTIIHSLTKVFFVPPILSFIHPWLHKQFISIPFRLGWNPISKQRNLILSRVKPVIEKRLYDKKRLGDAWVAPLDVLQYLLDDITPDFNPDNVNYNYIVNSIMGLILAIIDNLSDSTFRALYDLVERNQRYWHDLCQEAREINKQSNGNDLTFDDLNKMMKLDSFIKESLRVSASFVVGVEHLCTSKSYYTFINRYQVPNGRLVYINFTDTNQNEGLQGQNPTEFYAYRHLERNSSATKLELTTPLIM</sequence>
<reference evidence="1" key="1">
    <citation type="submission" date="2021-06" db="EMBL/GenBank/DDBJ databases">
        <authorList>
            <person name="Kallberg Y."/>
            <person name="Tangrot J."/>
            <person name="Rosling A."/>
        </authorList>
    </citation>
    <scope>NUCLEOTIDE SEQUENCE</scope>
    <source>
        <strain evidence="1">IL203A</strain>
    </source>
</reference>
<evidence type="ECO:0000313" key="1">
    <source>
        <dbReference type="EMBL" id="CAG8463392.1"/>
    </source>
</evidence>
<gene>
    <name evidence="1" type="ORF">DHETER_LOCUS1385</name>
</gene>
<protein>
    <submittedName>
        <fullName evidence="1">11222_t:CDS:1</fullName>
    </submittedName>
</protein>
<feature type="non-terminal residue" evidence="1">
    <location>
        <position position="1"/>
    </location>
</feature>
<evidence type="ECO:0000313" key="2">
    <source>
        <dbReference type="Proteomes" id="UP000789702"/>
    </source>
</evidence>
<keyword evidence="2" id="KW-1185">Reference proteome</keyword>
<proteinExistence type="predicted"/>
<name>A0ACA9KB78_9GLOM</name>
<dbReference type="Proteomes" id="UP000789702">
    <property type="component" value="Unassembled WGS sequence"/>
</dbReference>
<dbReference type="EMBL" id="CAJVPU010000829">
    <property type="protein sequence ID" value="CAG8463392.1"/>
    <property type="molecule type" value="Genomic_DNA"/>
</dbReference>
<organism evidence="1 2">
    <name type="scientific">Dentiscutata heterogama</name>
    <dbReference type="NCBI Taxonomy" id="1316150"/>
    <lineage>
        <taxon>Eukaryota</taxon>
        <taxon>Fungi</taxon>
        <taxon>Fungi incertae sedis</taxon>
        <taxon>Mucoromycota</taxon>
        <taxon>Glomeromycotina</taxon>
        <taxon>Glomeromycetes</taxon>
        <taxon>Diversisporales</taxon>
        <taxon>Gigasporaceae</taxon>
        <taxon>Dentiscutata</taxon>
    </lineage>
</organism>
<accession>A0ACA9KB78</accession>
<comment type="caution">
    <text evidence="1">The sequence shown here is derived from an EMBL/GenBank/DDBJ whole genome shotgun (WGS) entry which is preliminary data.</text>
</comment>